<dbReference type="GO" id="GO:0071949">
    <property type="term" value="F:FAD binding"/>
    <property type="evidence" value="ECO:0007669"/>
    <property type="project" value="InterPro"/>
</dbReference>
<dbReference type="InterPro" id="IPR036188">
    <property type="entry name" value="FAD/NAD-bd_sf"/>
</dbReference>
<dbReference type="PRINTS" id="PR00420">
    <property type="entry name" value="RNGMNOXGNASE"/>
</dbReference>
<name>A0A9Q0BZT0_9POAL</name>
<dbReference type="InterPro" id="IPR050407">
    <property type="entry name" value="Geranylgeranyl_reductase"/>
</dbReference>
<feature type="domain" description="FAD-binding" evidence="2">
    <location>
        <begin position="174"/>
        <end position="346"/>
    </location>
</feature>
<dbReference type="InterPro" id="IPR002938">
    <property type="entry name" value="FAD-bd"/>
</dbReference>
<sequence length="591" mass="62176">MSEPSSESPASAEKPGLVDRLKDLVTGGSHTDDEPPAGDAQPQDDAGEAQEAQPDEGGAAASEDGSDQGSDDAEQHSDLETDEEGEPSVGAMPDADEVDVEEIEEERERRLDPDNLRRRRDVTRGGSAGSRRGRRRSLVDHPLASAPAGAAAPPPGVRCEDAGVSESAPPRDLRTDVLVVGAGPAGSAAAAWAARAGLDVVLADAAVFPRDKTCGDGLTPRAVAELGRLGLEDWVRSHTVNRGLRAHGFGRTLHLRWPGGSLPDWGSAVPRTELDAHLRDAALAAGARAADGARAVDVRLEGDRVAAVVFRAGGAGSRETYEIACDRLVVADGVRSGLGKALGREWHRDTVYGVAGRSYLRSQRAADPWISSHLELRGEDGEILSGYGWIFPLGDAEGEGSGMVNLGVGTLATAKRPADVALRPLMAHYAEQRRAEFGLEGELQAPTSALLPMGGAVSGVAGPNWVLVGDAAACVNPLNGEGIDYGLETGRWAAELLAAEGTGSYADAWPALLGQHYAESFSIARRLAGLVTVPRLLPALGPVGMRSTWMMTLALRWMGNLVTDEDRDAAARVWRWAGRRSVALDHRPPFA</sequence>
<dbReference type="PANTHER" id="PTHR42685:SF22">
    <property type="entry name" value="CONDITIONED MEDIUM FACTOR RECEPTOR 1"/>
    <property type="match status" value="1"/>
</dbReference>
<evidence type="ECO:0000256" key="1">
    <source>
        <dbReference type="SAM" id="MobiDB-lite"/>
    </source>
</evidence>
<feature type="compositionally biased region" description="Basic and acidic residues" evidence="1">
    <location>
        <begin position="106"/>
        <end position="116"/>
    </location>
</feature>
<dbReference type="InterPro" id="IPR011777">
    <property type="entry name" value="Geranylgeranyl_Rdtase_fam"/>
</dbReference>
<feature type="compositionally biased region" description="Low complexity" evidence="1">
    <location>
        <begin position="142"/>
        <end position="151"/>
    </location>
</feature>
<dbReference type="GO" id="GO:0016628">
    <property type="term" value="F:oxidoreductase activity, acting on the CH-CH group of donors, NAD or NADP as acceptor"/>
    <property type="evidence" value="ECO:0007669"/>
    <property type="project" value="InterPro"/>
</dbReference>
<feature type="compositionally biased region" description="Low complexity" evidence="1">
    <location>
        <begin position="1"/>
        <end position="13"/>
    </location>
</feature>
<reference evidence="3" key="1">
    <citation type="journal article" date="2022" name="Cell">
        <title>Repeat-based holocentromeres influence genome architecture and karyotype evolution.</title>
        <authorList>
            <person name="Hofstatter P.G."/>
            <person name="Thangavel G."/>
            <person name="Lux T."/>
            <person name="Neumann P."/>
            <person name="Vondrak T."/>
            <person name="Novak P."/>
            <person name="Zhang M."/>
            <person name="Costa L."/>
            <person name="Castellani M."/>
            <person name="Scott A."/>
            <person name="Toegelov H."/>
            <person name="Fuchs J."/>
            <person name="Mata-Sucre Y."/>
            <person name="Dias Y."/>
            <person name="Vanzela A.L.L."/>
            <person name="Huettel B."/>
            <person name="Almeida C.C.S."/>
            <person name="Simkova H."/>
            <person name="Souza G."/>
            <person name="Pedrosa-Harand A."/>
            <person name="Macas J."/>
            <person name="Mayer K.F.X."/>
            <person name="Houben A."/>
            <person name="Marques A."/>
        </authorList>
    </citation>
    <scope>NUCLEOTIDE SEQUENCE</scope>
    <source>
        <strain evidence="3">RhyBre1mFocal</strain>
    </source>
</reference>
<dbReference type="AlphaFoldDB" id="A0A9Q0BZT0"/>
<protein>
    <recommendedName>
        <fullName evidence="2">FAD-binding domain-containing protein</fullName>
    </recommendedName>
</protein>
<accession>A0A9Q0BZT0</accession>
<feature type="compositionally biased region" description="Acidic residues" evidence="1">
    <location>
        <begin position="94"/>
        <end position="105"/>
    </location>
</feature>
<dbReference type="NCBIfam" id="TIGR02032">
    <property type="entry name" value="GG-red-SF"/>
    <property type="match status" value="1"/>
</dbReference>
<keyword evidence="4" id="KW-1185">Reference proteome</keyword>
<dbReference type="Pfam" id="PF01494">
    <property type="entry name" value="FAD_binding_3"/>
    <property type="match status" value="1"/>
</dbReference>
<proteinExistence type="predicted"/>
<dbReference type="SUPFAM" id="SSF51905">
    <property type="entry name" value="FAD/NAD(P)-binding domain"/>
    <property type="match status" value="1"/>
</dbReference>
<dbReference type="Proteomes" id="UP001151287">
    <property type="component" value="Unassembled WGS sequence"/>
</dbReference>
<evidence type="ECO:0000313" key="4">
    <source>
        <dbReference type="Proteomes" id="UP001151287"/>
    </source>
</evidence>
<organism evidence="3 4">
    <name type="scientific">Rhynchospora breviuscula</name>
    <dbReference type="NCBI Taxonomy" id="2022672"/>
    <lineage>
        <taxon>Eukaryota</taxon>
        <taxon>Viridiplantae</taxon>
        <taxon>Streptophyta</taxon>
        <taxon>Embryophyta</taxon>
        <taxon>Tracheophyta</taxon>
        <taxon>Spermatophyta</taxon>
        <taxon>Magnoliopsida</taxon>
        <taxon>Liliopsida</taxon>
        <taxon>Poales</taxon>
        <taxon>Cyperaceae</taxon>
        <taxon>Cyperoideae</taxon>
        <taxon>Rhynchosporeae</taxon>
        <taxon>Rhynchospora</taxon>
    </lineage>
</organism>
<gene>
    <name evidence="3" type="ORF">LUZ63_020250</name>
</gene>
<dbReference type="OrthoDB" id="3340390at2759"/>
<evidence type="ECO:0000259" key="2">
    <source>
        <dbReference type="Pfam" id="PF01494"/>
    </source>
</evidence>
<dbReference type="Gene3D" id="3.50.50.60">
    <property type="entry name" value="FAD/NAD(P)-binding domain"/>
    <property type="match status" value="1"/>
</dbReference>
<dbReference type="EMBL" id="JAMQYH010000029">
    <property type="protein sequence ID" value="KAJ1684495.1"/>
    <property type="molecule type" value="Genomic_DNA"/>
</dbReference>
<comment type="caution">
    <text evidence="3">The sequence shown here is derived from an EMBL/GenBank/DDBJ whole genome shotgun (WGS) entry which is preliminary data.</text>
</comment>
<evidence type="ECO:0000313" key="3">
    <source>
        <dbReference type="EMBL" id="KAJ1684495.1"/>
    </source>
</evidence>
<dbReference type="PANTHER" id="PTHR42685">
    <property type="entry name" value="GERANYLGERANYL DIPHOSPHATE REDUCTASE"/>
    <property type="match status" value="1"/>
</dbReference>
<feature type="region of interest" description="Disordered" evidence="1">
    <location>
        <begin position="1"/>
        <end position="170"/>
    </location>
</feature>